<keyword evidence="12" id="KW-1015">Disulfide bond</keyword>
<accession>A0A0K6IAI6</accession>
<dbReference type="GO" id="GO:0016020">
    <property type="term" value="C:membrane"/>
    <property type="evidence" value="ECO:0007669"/>
    <property type="project" value="InterPro"/>
</dbReference>
<evidence type="ECO:0000256" key="15">
    <source>
        <dbReference type="SAM" id="MobiDB-lite"/>
    </source>
</evidence>
<feature type="region of interest" description="Disordered" evidence="15">
    <location>
        <begin position="300"/>
        <end position="321"/>
    </location>
</feature>
<keyword evidence="4" id="KW-0808">Transferase</keyword>
<evidence type="ECO:0000256" key="12">
    <source>
        <dbReference type="ARBA" id="ARBA00023157"/>
    </source>
</evidence>
<evidence type="ECO:0000256" key="8">
    <source>
        <dbReference type="ARBA" id="ARBA00022968"/>
    </source>
</evidence>
<sequence length="321" mass="36886">MDIAYLILAHDQPTHLRALIECLSTRDSHFYVHIDRKSRLEDFDLPRSPRVHVLQERVRVFWGDYSQVEAIVTLMRAALSQPGQRHPRFVLLSGADYPVRSNAFIHHFFEKHEDLEFINLERMPTADGCKTLTRLTSYQPLKTSSRVLNRLKRGAQRVGLLPRERDFDPALGDMQPYGGHTWWALTRAAVEHVLVAMEANPVYVDFCRHTFCPDEHCFHTLLGNSPFADKVRCCPTYADWSRRSHRPENLTLAHAEFLTHNPTQPPSRHFPQGMPFLFARKFTAESQELLRVLRARLSEDASGSANQASTEVPPMVEQVPA</sequence>
<evidence type="ECO:0000256" key="6">
    <source>
        <dbReference type="ARBA" id="ARBA00022723"/>
    </source>
</evidence>
<feature type="compositionally biased region" description="Polar residues" evidence="15">
    <location>
        <begin position="301"/>
        <end position="310"/>
    </location>
</feature>
<evidence type="ECO:0000256" key="5">
    <source>
        <dbReference type="ARBA" id="ARBA00022692"/>
    </source>
</evidence>
<keyword evidence="13" id="KW-0325">Glycoprotein</keyword>
<keyword evidence="8" id="KW-0735">Signal-anchor</keyword>
<evidence type="ECO:0000256" key="14">
    <source>
        <dbReference type="ARBA" id="ARBA00042865"/>
    </source>
</evidence>
<dbReference type="InterPro" id="IPR043538">
    <property type="entry name" value="XYLT"/>
</dbReference>
<dbReference type="STRING" id="339866.GCA_001418255_02782"/>
<dbReference type="GO" id="GO:0046872">
    <property type="term" value="F:metal ion binding"/>
    <property type="evidence" value="ECO:0007669"/>
    <property type="project" value="UniProtKB-KW"/>
</dbReference>
<evidence type="ECO:0000256" key="4">
    <source>
        <dbReference type="ARBA" id="ARBA00022679"/>
    </source>
</evidence>
<dbReference type="PANTHER" id="PTHR46025">
    <property type="entry name" value="XYLOSYLTRANSFERASE OXT"/>
    <property type="match status" value="1"/>
</dbReference>
<keyword evidence="7" id="KW-0256">Endoplasmic reticulum</keyword>
<keyword evidence="5" id="KW-0812">Transmembrane</keyword>
<protein>
    <recommendedName>
        <fullName evidence="14">Peptide O-xylosyltransferase</fullName>
    </recommendedName>
</protein>
<dbReference type="InterPro" id="IPR003406">
    <property type="entry name" value="Glyco_trans_14"/>
</dbReference>
<evidence type="ECO:0000256" key="2">
    <source>
        <dbReference type="ARBA" id="ARBA00004648"/>
    </source>
</evidence>
<dbReference type="AlphaFoldDB" id="A0A0K6IAI6"/>
<name>A0A0K6IAI6_9BURK</name>
<dbReference type="PANTHER" id="PTHR46025:SF3">
    <property type="entry name" value="XYLOSYLTRANSFERASE OXT"/>
    <property type="match status" value="1"/>
</dbReference>
<dbReference type="EMBL" id="CYHF01000011">
    <property type="protein sequence ID" value="CUB00119.1"/>
    <property type="molecule type" value="Genomic_DNA"/>
</dbReference>
<evidence type="ECO:0000256" key="3">
    <source>
        <dbReference type="ARBA" id="ARBA00022676"/>
    </source>
</evidence>
<dbReference type="GO" id="GO:0050650">
    <property type="term" value="P:chondroitin sulfate proteoglycan biosynthetic process"/>
    <property type="evidence" value="ECO:0007669"/>
    <property type="project" value="TreeGrafter"/>
</dbReference>
<organism evidence="16 17">
    <name type="scientific">Thiomonas bhubaneswarensis</name>
    <dbReference type="NCBI Taxonomy" id="339866"/>
    <lineage>
        <taxon>Bacteria</taxon>
        <taxon>Pseudomonadati</taxon>
        <taxon>Pseudomonadota</taxon>
        <taxon>Betaproteobacteria</taxon>
        <taxon>Burkholderiales</taxon>
        <taxon>Thiomonas</taxon>
    </lineage>
</organism>
<evidence type="ECO:0000313" key="16">
    <source>
        <dbReference type="EMBL" id="CUB00119.1"/>
    </source>
</evidence>
<reference evidence="17" key="1">
    <citation type="submission" date="2015-08" db="EMBL/GenBank/DDBJ databases">
        <authorList>
            <person name="Varghese N."/>
        </authorList>
    </citation>
    <scope>NUCLEOTIDE SEQUENCE [LARGE SCALE GENOMIC DNA]</scope>
    <source>
        <strain evidence="17">DSM 18181</strain>
    </source>
</reference>
<evidence type="ECO:0000256" key="1">
    <source>
        <dbReference type="ARBA" id="ARBA00004323"/>
    </source>
</evidence>
<keyword evidence="11" id="KW-0472">Membrane</keyword>
<dbReference type="Proteomes" id="UP000183649">
    <property type="component" value="Unassembled WGS sequence"/>
</dbReference>
<dbReference type="GO" id="GO:0030158">
    <property type="term" value="F:protein xylosyltransferase activity"/>
    <property type="evidence" value="ECO:0007669"/>
    <property type="project" value="InterPro"/>
</dbReference>
<evidence type="ECO:0000313" key="17">
    <source>
        <dbReference type="Proteomes" id="UP000183649"/>
    </source>
</evidence>
<dbReference type="Pfam" id="PF02485">
    <property type="entry name" value="Branch"/>
    <property type="match status" value="1"/>
</dbReference>
<evidence type="ECO:0000256" key="10">
    <source>
        <dbReference type="ARBA" id="ARBA00023034"/>
    </source>
</evidence>
<keyword evidence="10" id="KW-0333">Golgi apparatus</keyword>
<dbReference type="RefSeq" id="WP_055451608.1">
    <property type="nucleotide sequence ID" value="NZ_CYHF01000011.1"/>
</dbReference>
<evidence type="ECO:0000256" key="7">
    <source>
        <dbReference type="ARBA" id="ARBA00022824"/>
    </source>
</evidence>
<keyword evidence="6" id="KW-0479">Metal-binding</keyword>
<proteinExistence type="predicted"/>
<gene>
    <name evidence="16" type="ORF">Ga0061069_11160</name>
</gene>
<comment type="subcellular location">
    <subcellularLocation>
        <location evidence="2">Endoplasmic reticulum membrane</location>
        <topology evidence="2">Single-pass type II membrane protein</topology>
    </subcellularLocation>
    <subcellularLocation>
        <location evidence="1">Golgi apparatus membrane</location>
        <topology evidence="1">Single-pass type II membrane protein</topology>
    </subcellularLocation>
</comment>
<dbReference type="GO" id="GO:0015012">
    <property type="term" value="P:heparan sulfate proteoglycan biosynthetic process"/>
    <property type="evidence" value="ECO:0007669"/>
    <property type="project" value="TreeGrafter"/>
</dbReference>
<evidence type="ECO:0000256" key="11">
    <source>
        <dbReference type="ARBA" id="ARBA00023136"/>
    </source>
</evidence>
<evidence type="ECO:0000256" key="9">
    <source>
        <dbReference type="ARBA" id="ARBA00022989"/>
    </source>
</evidence>
<keyword evidence="3" id="KW-0328">Glycosyltransferase</keyword>
<keyword evidence="17" id="KW-1185">Reference proteome</keyword>
<evidence type="ECO:0000256" key="13">
    <source>
        <dbReference type="ARBA" id="ARBA00023180"/>
    </source>
</evidence>
<keyword evidence="9" id="KW-1133">Transmembrane helix</keyword>
<dbReference type="OrthoDB" id="7943907at2"/>